<accession>A0AA40LU56</accession>
<evidence type="ECO:0000313" key="2">
    <source>
        <dbReference type="EMBL" id="KAK1343978.1"/>
    </source>
</evidence>
<evidence type="ECO:0000256" key="1">
    <source>
        <dbReference type="SAM" id="MobiDB-lite"/>
    </source>
</evidence>
<comment type="caution">
    <text evidence="2">The sequence shown here is derived from an EMBL/GenBank/DDBJ whole genome shotgun (WGS) entry which is preliminary data.</text>
</comment>
<name>A0AA40LU56_CNENI</name>
<feature type="region of interest" description="Disordered" evidence="1">
    <location>
        <begin position="25"/>
        <end position="77"/>
    </location>
</feature>
<dbReference type="Proteomes" id="UP001177744">
    <property type="component" value="Unassembled WGS sequence"/>
</dbReference>
<protein>
    <submittedName>
        <fullName evidence="2">Uncharacterized protein</fullName>
    </submittedName>
</protein>
<keyword evidence="3" id="KW-1185">Reference proteome</keyword>
<feature type="compositionally biased region" description="Basic and acidic residues" evidence="1">
    <location>
        <begin position="39"/>
        <end position="61"/>
    </location>
</feature>
<gene>
    <name evidence="2" type="ORF">QTO34_014536</name>
</gene>
<sequence length="125" mass="14120">MKSICSRVIYQASQALNCYVDEEHGKGTALQPTVPPSQGEKRTLMTDELNKLKNERPERKNKAGPISQINKSHPKDQSLSEIHLPLKADFVAWPKSDIANYYFLIIPKAGAENMVHTISKYFTFS</sequence>
<dbReference type="EMBL" id="JAULJE010000004">
    <property type="protein sequence ID" value="KAK1343978.1"/>
    <property type="molecule type" value="Genomic_DNA"/>
</dbReference>
<proteinExistence type="predicted"/>
<dbReference type="AlphaFoldDB" id="A0AA40LU56"/>
<organism evidence="2 3">
    <name type="scientific">Cnephaeus nilssonii</name>
    <name type="common">Northern bat</name>
    <name type="synonym">Eptesicus nilssonii</name>
    <dbReference type="NCBI Taxonomy" id="3371016"/>
    <lineage>
        <taxon>Eukaryota</taxon>
        <taxon>Metazoa</taxon>
        <taxon>Chordata</taxon>
        <taxon>Craniata</taxon>
        <taxon>Vertebrata</taxon>
        <taxon>Euteleostomi</taxon>
        <taxon>Mammalia</taxon>
        <taxon>Eutheria</taxon>
        <taxon>Laurasiatheria</taxon>
        <taxon>Chiroptera</taxon>
        <taxon>Yangochiroptera</taxon>
        <taxon>Vespertilionidae</taxon>
        <taxon>Cnephaeus</taxon>
    </lineage>
</organism>
<evidence type="ECO:0000313" key="3">
    <source>
        <dbReference type="Proteomes" id="UP001177744"/>
    </source>
</evidence>
<reference evidence="2" key="1">
    <citation type="submission" date="2023-06" db="EMBL/GenBank/DDBJ databases">
        <title>Reference genome for the Northern bat (Eptesicus nilssonii), a most northern bat species.</title>
        <authorList>
            <person name="Laine V.N."/>
            <person name="Pulliainen A.T."/>
            <person name="Lilley T.M."/>
        </authorList>
    </citation>
    <scope>NUCLEOTIDE SEQUENCE</scope>
    <source>
        <strain evidence="2">BLF_Eptnil</strain>
        <tissue evidence="2">Kidney</tissue>
    </source>
</reference>